<dbReference type="EMBL" id="BT087964">
    <property type="protein sequence ID" value="ACR38317.1"/>
    <property type="molecule type" value="mRNA"/>
</dbReference>
<accession>C4JAW7</accession>
<proteinExistence type="evidence at transcript level"/>
<dbReference type="AlphaFoldDB" id="C4JAW7"/>
<name>C4JAW7_MAIZE</name>
<reference evidence="1" key="1">
    <citation type="journal article" date="2009" name="PLoS Genet.">
        <title>Sequencing, mapping, and analysis of 27,455 maize full-length cDNAs.</title>
        <authorList>
            <person name="Soderlund C."/>
            <person name="Descour A."/>
            <person name="Kudrna D."/>
            <person name="Bomhoff M."/>
            <person name="Boyd L."/>
            <person name="Currie J."/>
            <person name="Angelova A."/>
            <person name="Collura K."/>
            <person name="Wissotski M."/>
            <person name="Ashley E."/>
            <person name="Morrow D."/>
            <person name="Fernandes J."/>
            <person name="Walbot V."/>
            <person name="Yu Y."/>
        </authorList>
    </citation>
    <scope>NUCLEOTIDE SEQUENCE</scope>
    <source>
        <strain evidence="1">B73</strain>
    </source>
</reference>
<dbReference type="GeneID" id="100502382"/>
<protein>
    <submittedName>
        <fullName evidence="1">Uncharacterized protein</fullName>
    </submittedName>
</protein>
<sequence>MATASSPIDAQLTQALEHQTRAILAELDKRFSAIDSKWELRVGALESQAKEFARHHEDISSTIRADVEAHLSAADADTLDRIRYWEASTGARVTALESAIHLLDTWRPRMGSSVDAFHTSMDTVHAELSKMEIQWSNGARVDGFSRPSLLDARESAPARSPAPVSFADGSCFGPRLSSTNRDCGFGPYVVDLHFPVKGFGDGAATLGFGGIARSKQIRTVWVGFGHAEPLGLPLDQAVTGPVSSPP</sequence>
<organism evidence="1">
    <name type="scientific">Zea mays</name>
    <name type="common">Maize</name>
    <dbReference type="NCBI Taxonomy" id="4577"/>
    <lineage>
        <taxon>Eukaryota</taxon>
        <taxon>Viridiplantae</taxon>
        <taxon>Streptophyta</taxon>
        <taxon>Embryophyta</taxon>
        <taxon>Tracheophyta</taxon>
        <taxon>Spermatophyta</taxon>
        <taxon>Magnoliopsida</taxon>
        <taxon>Liliopsida</taxon>
        <taxon>Poales</taxon>
        <taxon>Poaceae</taxon>
        <taxon>PACMAD clade</taxon>
        <taxon>Panicoideae</taxon>
        <taxon>Andropogonodae</taxon>
        <taxon>Andropogoneae</taxon>
        <taxon>Tripsacinae</taxon>
        <taxon>Zea</taxon>
    </lineage>
</organism>
<dbReference type="KEGG" id="zma:100502382"/>
<dbReference type="RefSeq" id="NP_001183789.1">
    <property type="nucleotide sequence ID" value="NM_001196860.1"/>
</dbReference>
<evidence type="ECO:0000313" key="1">
    <source>
        <dbReference type="EMBL" id="ACR38317.1"/>
    </source>
</evidence>